<feature type="compositionally biased region" description="Acidic residues" evidence="1">
    <location>
        <begin position="208"/>
        <end position="233"/>
    </location>
</feature>
<dbReference type="EMBL" id="CAXAMN010022474">
    <property type="protein sequence ID" value="CAK9070179.1"/>
    <property type="molecule type" value="Genomic_DNA"/>
</dbReference>
<gene>
    <name evidence="2" type="ORF">CCMP2556_LOCUS34515</name>
</gene>
<feature type="region of interest" description="Disordered" evidence="1">
    <location>
        <begin position="323"/>
        <end position="374"/>
    </location>
</feature>
<reference evidence="2 3" key="1">
    <citation type="submission" date="2024-02" db="EMBL/GenBank/DDBJ databases">
        <authorList>
            <person name="Chen Y."/>
            <person name="Shah S."/>
            <person name="Dougan E. K."/>
            <person name="Thang M."/>
            <person name="Chan C."/>
        </authorList>
    </citation>
    <scope>NUCLEOTIDE SEQUENCE [LARGE SCALE GENOMIC DNA]</scope>
</reference>
<feature type="compositionally biased region" description="Low complexity" evidence="1">
    <location>
        <begin position="351"/>
        <end position="366"/>
    </location>
</feature>
<protein>
    <submittedName>
        <fullName evidence="2">Uncharacterized protein</fullName>
    </submittedName>
</protein>
<keyword evidence="3" id="KW-1185">Reference proteome</keyword>
<evidence type="ECO:0000313" key="2">
    <source>
        <dbReference type="EMBL" id="CAK9070179.1"/>
    </source>
</evidence>
<evidence type="ECO:0000313" key="3">
    <source>
        <dbReference type="Proteomes" id="UP001642484"/>
    </source>
</evidence>
<name>A0ABP0P5M9_9DINO</name>
<dbReference type="Proteomes" id="UP001642484">
    <property type="component" value="Unassembled WGS sequence"/>
</dbReference>
<organism evidence="2 3">
    <name type="scientific">Durusdinium trenchii</name>
    <dbReference type="NCBI Taxonomy" id="1381693"/>
    <lineage>
        <taxon>Eukaryota</taxon>
        <taxon>Sar</taxon>
        <taxon>Alveolata</taxon>
        <taxon>Dinophyceae</taxon>
        <taxon>Suessiales</taxon>
        <taxon>Symbiodiniaceae</taxon>
        <taxon>Durusdinium</taxon>
    </lineage>
</organism>
<sequence length="477" mass="52600">MWGDAHSDITDCGDTDLPLKKGKPLCLSFCRARCLSGQSADSQLVFSSTRNLMLNICRSLQPLYKKITKQISPSTRHPVLLVQSVCKETGAVLACNGWVLSLAGFRPLRVDGIELELPDLGALVPPCDVRLKSANIFKSVLSTFCFASMDRIAFDIAQSHTAYVGPSGTGRLEYCFQPQYTLAWGQLTSLHLANQLTWTPVCLVGHDNDDDGDDNEGDQDDANEDQDGPNDELEDLTNLVDELLGEQKTESKQQSKRRSKQQSTRGRAGGGHKSEKPAPPKSELEHVDPELAELQREWLLARDRHLGHTSAWTCDLASMPPDVAQSVEQNQKKDTKEAAWSSKRAKKQQHATAPSASASSSAADSSGTGRMHTEEHREPPYFMDEEGHVWKQSIVNGPTTYLGRITEVRKGQKGHSIAVRCQHHTNCSVLKTANAFAPRGHLTYDMLMQWLFIGPDRVPNRTDAAAHRTLFHAIAAA</sequence>
<feature type="region of interest" description="Disordered" evidence="1">
    <location>
        <begin position="246"/>
        <end position="287"/>
    </location>
</feature>
<feature type="region of interest" description="Disordered" evidence="1">
    <location>
        <begin position="207"/>
        <end position="233"/>
    </location>
</feature>
<feature type="compositionally biased region" description="Basic and acidic residues" evidence="1">
    <location>
        <begin position="272"/>
        <end position="287"/>
    </location>
</feature>
<evidence type="ECO:0000256" key="1">
    <source>
        <dbReference type="SAM" id="MobiDB-lite"/>
    </source>
</evidence>
<accession>A0ABP0P5M9</accession>
<comment type="caution">
    <text evidence="2">The sequence shown here is derived from an EMBL/GenBank/DDBJ whole genome shotgun (WGS) entry which is preliminary data.</text>
</comment>
<proteinExistence type="predicted"/>